<dbReference type="Gene3D" id="2.130.10.10">
    <property type="entry name" value="YVTN repeat-like/Quinoprotein amine dehydrogenase"/>
    <property type="match status" value="2"/>
</dbReference>
<dbReference type="InterPro" id="IPR006311">
    <property type="entry name" value="TAT_signal"/>
</dbReference>
<dbReference type="EMBL" id="FOCX01000008">
    <property type="protein sequence ID" value="SEO11746.1"/>
    <property type="molecule type" value="Genomic_DNA"/>
</dbReference>
<keyword evidence="4" id="KW-1185">Reference proteome</keyword>
<protein>
    <submittedName>
        <fullName evidence="3">DNA-binding beta-propeller fold protein YncE</fullName>
    </submittedName>
</protein>
<dbReference type="GO" id="GO:0003677">
    <property type="term" value="F:DNA binding"/>
    <property type="evidence" value="ECO:0007669"/>
    <property type="project" value="UniProtKB-KW"/>
</dbReference>
<evidence type="ECO:0000256" key="2">
    <source>
        <dbReference type="SAM" id="MobiDB-lite"/>
    </source>
</evidence>
<proteinExistence type="predicted"/>
<dbReference type="InterPro" id="IPR051200">
    <property type="entry name" value="Host-pathogen_enzymatic-act"/>
</dbReference>
<dbReference type="AlphaFoldDB" id="A0A1H8M3M9"/>
<comment type="cofactor">
    <cofactor evidence="1">
        <name>Cu cation</name>
        <dbReference type="ChEBI" id="CHEBI:23378"/>
    </cofactor>
</comment>
<keyword evidence="3" id="KW-0238">DNA-binding</keyword>
<dbReference type="SUPFAM" id="SSF50974">
    <property type="entry name" value="Nitrous oxide reductase, N-terminal domain"/>
    <property type="match status" value="1"/>
</dbReference>
<evidence type="ECO:0000313" key="4">
    <source>
        <dbReference type="Proteomes" id="UP000198775"/>
    </source>
</evidence>
<dbReference type="RefSeq" id="WP_092659793.1">
    <property type="nucleotide sequence ID" value="NZ_FOCX01000008.1"/>
</dbReference>
<dbReference type="PROSITE" id="PS51318">
    <property type="entry name" value="TAT"/>
    <property type="match status" value="1"/>
</dbReference>
<dbReference type="InterPro" id="IPR015943">
    <property type="entry name" value="WD40/YVTN_repeat-like_dom_sf"/>
</dbReference>
<sequence length="432" mass="46865">MDETDETTERGGTANRTDRERTEREASPAGHTSRRRVMAGSGAALATAALGGVPTAAAQSGDTRQVLVVGCQGTGTITLADAKTYEHIEDFDSSPGEDSPPLTDPIKKIAKPIIDSVAGRANVCEHVNVSPDGETLYVSRANLGDTVAIDMATREIEWRTEMLGFRSDHAKLTPDGDYLYQADILADKVWQIDTDTGEKVDCFEAEDWPHGTHVHEDRIINGSLGSILLPDEIDGNHRLTFADRDTLEVTKTIEFDEGVRPFAFADDDETVYVQISYLHGFHEVDVSAGEIQRTKDLPVNENVPESKEDYPLQSAHHGIEVSPDEQYVCAAGTTGNYVAVVDRETFETVGITDVGKYPYWVSNAPDGEHAFVSVKNEAKISVIEYETAEEVATIPTGDFPMVTQVADVPEAALGTGEDVTDPDDGLFGGLFD</sequence>
<dbReference type="InterPro" id="IPR011045">
    <property type="entry name" value="N2O_reductase_N"/>
</dbReference>
<name>A0A1H8M3M9_9EURY</name>
<dbReference type="PANTHER" id="PTHR47197">
    <property type="entry name" value="PROTEIN NIRF"/>
    <property type="match status" value="1"/>
</dbReference>
<organism evidence="3 4">
    <name type="scientific">Halorientalis persicus</name>
    <dbReference type="NCBI Taxonomy" id="1367881"/>
    <lineage>
        <taxon>Archaea</taxon>
        <taxon>Methanobacteriati</taxon>
        <taxon>Methanobacteriota</taxon>
        <taxon>Stenosarchaea group</taxon>
        <taxon>Halobacteria</taxon>
        <taxon>Halobacteriales</taxon>
        <taxon>Haloarculaceae</taxon>
        <taxon>Halorientalis</taxon>
    </lineage>
</organism>
<gene>
    <name evidence="3" type="ORF">SAMN05216388_1008101</name>
</gene>
<accession>A0A1H8M3M9</accession>
<evidence type="ECO:0000256" key="1">
    <source>
        <dbReference type="ARBA" id="ARBA00001935"/>
    </source>
</evidence>
<feature type="region of interest" description="Disordered" evidence="2">
    <location>
        <begin position="1"/>
        <end position="40"/>
    </location>
</feature>
<reference evidence="4" key="1">
    <citation type="submission" date="2016-10" db="EMBL/GenBank/DDBJ databases">
        <authorList>
            <person name="Varghese N."/>
            <person name="Submissions S."/>
        </authorList>
    </citation>
    <scope>NUCLEOTIDE SEQUENCE [LARGE SCALE GENOMIC DNA]</scope>
    <source>
        <strain evidence="4">IBRC-M 10043</strain>
    </source>
</reference>
<dbReference type="Proteomes" id="UP000198775">
    <property type="component" value="Unassembled WGS sequence"/>
</dbReference>
<dbReference type="OrthoDB" id="234850at2157"/>
<evidence type="ECO:0000313" key="3">
    <source>
        <dbReference type="EMBL" id="SEO11746.1"/>
    </source>
</evidence>
<dbReference type="PANTHER" id="PTHR47197:SF3">
    <property type="entry name" value="DIHYDRO-HEME D1 DEHYDROGENASE"/>
    <property type="match status" value="1"/>
</dbReference>
<feature type="compositionally biased region" description="Basic and acidic residues" evidence="2">
    <location>
        <begin position="16"/>
        <end position="26"/>
    </location>
</feature>